<evidence type="ECO:0000256" key="3">
    <source>
        <dbReference type="ARBA" id="ARBA00012438"/>
    </source>
</evidence>
<evidence type="ECO:0000256" key="4">
    <source>
        <dbReference type="ARBA" id="ARBA00022553"/>
    </source>
</evidence>
<organism evidence="10 11">
    <name type="scientific">Oleidesulfovibrio alaskensis (strain ATCC BAA-1058 / DSM 17464 / G20)</name>
    <name type="common">Desulfovibrio alaskensis</name>
    <dbReference type="NCBI Taxonomy" id="207559"/>
    <lineage>
        <taxon>Bacteria</taxon>
        <taxon>Pseudomonadati</taxon>
        <taxon>Thermodesulfobacteriota</taxon>
        <taxon>Desulfovibrionia</taxon>
        <taxon>Desulfovibrionales</taxon>
        <taxon>Desulfovibrionaceae</taxon>
        <taxon>Oleidesulfovibrio</taxon>
    </lineage>
</organism>
<keyword evidence="7" id="KW-1133">Transmembrane helix</keyword>
<dbReference type="Gene3D" id="6.10.340.10">
    <property type="match status" value="1"/>
</dbReference>
<dbReference type="SUPFAM" id="SSF55785">
    <property type="entry name" value="PYP-like sensor domain (PAS domain)"/>
    <property type="match status" value="1"/>
</dbReference>
<sequence length="745" mass="82023">MKTTQLPSLSRTMSVKLIRWMCVLGMLCALFLAAFSYQSRISEFEARSRYNAGIIANYINEYMQGAYAALQNTMDEPDGTLPHTMTMLKRLYPQFTRVMLVDGNRKITTSVPPALPGQELAVPLLPVAVAGGVISQPQGMTDAGDMGVYLGVKQQDGSMLVAELHLRAVQKHLAELFPKESSLLVLTDAWGNTMVHPDWAMVRRFANIGLQPVFHATRDTGSFFGKTESEGRLLQVSAMRIASTGWVILHIMPTMNVITGTARDILAFVAVFAALYTVLAASLLYELQRGLARPLREFTRTIKDISVGAWPGRSGSPETYDEFQEMRLEFDNMSAALEEREADLTRAHLFVQNIIDAMPSVVVALDTQGHVTHMNRRAAERMQHNAPAGKTLLPIEAIAPQISPFLPQLHHALHTRTPLELHLTGKDADGSTVHEEVQLAPLPGESEGGVLRIDDVTQRIQLEEMMIQTEKMMSVGGLAAGMAHEINNPLGAILQGTQNIRRRITDTLPANIAAAQKAGCSMQAVQAYMHERKIPDFLQGIQESGQRAANIVSNMLTFSRRSDASPTTANLHAALDRTVQLASSDYDLKKKYDFRQVHIVREFADDVGDIICHPIELEQVVLNLLRNAAQSVATQGAALKETGAEEYRPTIHLRTRREDDWAVIEIEDNGTGMSAATRRRIFEPFFTTKQAGQGTGLGLSVSYFIITKNHGGTLTVDSQEGEGTTFTIRIPVNGPAAVRTQDSFT</sequence>
<evidence type="ECO:0000259" key="9">
    <source>
        <dbReference type="PROSITE" id="PS50885"/>
    </source>
</evidence>
<dbReference type="EMBL" id="CP000112">
    <property type="protein sequence ID" value="ABB39627.1"/>
    <property type="molecule type" value="Genomic_DNA"/>
</dbReference>
<accession>Q30XG9</accession>
<dbReference type="PANTHER" id="PTHR43065:SF42">
    <property type="entry name" value="TWO-COMPONENT SENSOR PPRA"/>
    <property type="match status" value="1"/>
</dbReference>
<dbReference type="Gene3D" id="3.30.565.10">
    <property type="entry name" value="Histidine kinase-like ATPase, C-terminal domain"/>
    <property type="match status" value="1"/>
</dbReference>
<feature type="transmembrane region" description="Helical" evidence="7">
    <location>
        <begin position="265"/>
        <end position="285"/>
    </location>
</feature>
<dbReference type="InterPro" id="IPR013656">
    <property type="entry name" value="PAS_4"/>
</dbReference>
<dbReference type="AlphaFoldDB" id="Q30XG9"/>
<dbReference type="GO" id="GO:0016020">
    <property type="term" value="C:membrane"/>
    <property type="evidence" value="ECO:0007669"/>
    <property type="project" value="UniProtKB-SubCell"/>
</dbReference>
<evidence type="ECO:0000256" key="5">
    <source>
        <dbReference type="ARBA" id="ARBA00022679"/>
    </source>
</evidence>
<comment type="catalytic activity">
    <reaction evidence="1">
        <text>ATP + protein L-histidine = ADP + protein N-phospho-L-histidine.</text>
        <dbReference type="EC" id="2.7.13.3"/>
    </reaction>
</comment>
<dbReference type="SUPFAM" id="SSF47384">
    <property type="entry name" value="Homodimeric domain of signal transducing histidine kinase"/>
    <property type="match status" value="1"/>
</dbReference>
<gene>
    <name evidence="10" type="ordered locus">Dde_2832</name>
</gene>
<dbReference type="SMART" id="SM00387">
    <property type="entry name" value="HATPase_c"/>
    <property type="match status" value="1"/>
</dbReference>
<evidence type="ECO:0000259" key="8">
    <source>
        <dbReference type="PROSITE" id="PS50109"/>
    </source>
</evidence>
<keyword evidence="7" id="KW-0472">Membrane</keyword>
<evidence type="ECO:0000313" key="11">
    <source>
        <dbReference type="Proteomes" id="UP000002710"/>
    </source>
</evidence>
<evidence type="ECO:0000256" key="2">
    <source>
        <dbReference type="ARBA" id="ARBA00004370"/>
    </source>
</evidence>
<comment type="subcellular location">
    <subcellularLocation>
        <location evidence="2">Membrane</location>
    </subcellularLocation>
</comment>
<dbReference type="Pfam" id="PF02518">
    <property type="entry name" value="HATPase_c"/>
    <property type="match status" value="1"/>
</dbReference>
<evidence type="ECO:0000256" key="1">
    <source>
        <dbReference type="ARBA" id="ARBA00000085"/>
    </source>
</evidence>
<dbReference type="InterPro" id="IPR003660">
    <property type="entry name" value="HAMP_dom"/>
</dbReference>
<dbReference type="STRING" id="207559.Dde_2832"/>
<name>Q30XG9_OLEA2</name>
<dbReference type="PROSITE" id="PS50885">
    <property type="entry name" value="HAMP"/>
    <property type="match status" value="1"/>
</dbReference>
<dbReference type="KEGG" id="dde:Dde_2832"/>
<feature type="domain" description="HAMP" evidence="9">
    <location>
        <begin position="289"/>
        <end position="342"/>
    </location>
</feature>
<dbReference type="SUPFAM" id="SSF55874">
    <property type="entry name" value="ATPase domain of HSP90 chaperone/DNA topoisomerase II/histidine kinase"/>
    <property type="match status" value="1"/>
</dbReference>
<evidence type="ECO:0000313" key="10">
    <source>
        <dbReference type="EMBL" id="ABB39627.1"/>
    </source>
</evidence>
<evidence type="ECO:0000256" key="7">
    <source>
        <dbReference type="SAM" id="Phobius"/>
    </source>
</evidence>
<dbReference type="eggNOG" id="COG3852">
    <property type="taxonomic scope" value="Bacteria"/>
</dbReference>
<dbReference type="RefSeq" id="WP_011368632.1">
    <property type="nucleotide sequence ID" value="NC_007519.1"/>
</dbReference>
<dbReference type="Gene3D" id="3.30.450.20">
    <property type="entry name" value="PAS domain"/>
    <property type="match status" value="1"/>
</dbReference>
<keyword evidence="7" id="KW-0812">Transmembrane</keyword>
<dbReference type="InterPro" id="IPR036097">
    <property type="entry name" value="HisK_dim/P_sf"/>
</dbReference>
<dbReference type="PROSITE" id="PS50109">
    <property type="entry name" value="HIS_KIN"/>
    <property type="match status" value="1"/>
</dbReference>
<reference evidence="10 11" key="1">
    <citation type="journal article" date="2011" name="J. Bacteriol.">
        <title>Complete genome sequence and updated annotation of Desulfovibrio alaskensis G20.</title>
        <authorList>
            <person name="Hauser L.J."/>
            <person name="Land M.L."/>
            <person name="Brown S.D."/>
            <person name="Larimer F."/>
            <person name="Keller K.L."/>
            <person name="Rapp-Giles B.J."/>
            <person name="Price M.N."/>
            <person name="Lin M."/>
            <person name="Bruce D.C."/>
            <person name="Detter J.C."/>
            <person name="Tapia R."/>
            <person name="Han C.S."/>
            <person name="Goodwin L.A."/>
            <person name="Cheng J.F."/>
            <person name="Pitluck S."/>
            <person name="Copeland A."/>
            <person name="Lucas S."/>
            <person name="Nolan M."/>
            <person name="Lapidus A.L."/>
            <person name="Palumbo A.V."/>
            <person name="Wall J.D."/>
        </authorList>
    </citation>
    <scope>NUCLEOTIDE SEQUENCE [LARGE SCALE GENOMIC DNA]</scope>
    <source>
        <strain evidence="11">ATCC BAA 1058 / DSM 17464 / G20</strain>
    </source>
</reference>
<keyword evidence="5" id="KW-0808">Transferase</keyword>
<dbReference type="InterPro" id="IPR036890">
    <property type="entry name" value="HATPase_C_sf"/>
</dbReference>
<dbReference type="InterPro" id="IPR035965">
    <property type="entry name" value="PAS-like_dom_sf"/>
</dbReference>
<dbReference type="Pfam" id="PF08448">
    <property type="entry name" value="PAS_4"/>
    <property type="match status" value="1"/>
</dbReference>
<dbReference type="PANTHER" id="PTHR43065">
    <property type="entry name" value="SENSOR HISTIDINE KINASE"/>
    <property type="match status" value="1"/>
</dbReference>
<dbReference type="Proteomes" id="UP000002710">
    <property type="component" value="Chromosome"/>
</dbReference>
<dbReference type="PRINTS" id="PR00344">
    <property type="entry name" value="BCTRLSENSOR"/>
</dbReference>
<dbReference type="Gene3D" id="1.10.287.130">
    <property type="match status" value="1"/>
</dbReference>
<dbReference type="InterPro" id="IPR003661">
    <property type="entry name" value="HisK_dim/P_dom"/>
</dbReference>
<keyword evidence="11" id="KW-1185">Reference proteome</keyword>
<dbReference type="HOGENOM" id="CLU_011141_0_0_7"/>
<dbReference type="SMART" id="SM00388">
    <property type="entry name" value="HisKA"/>
    <property type="match status" value="1"/>
</dbReference>
<feature type="domain" description="Histidine kinase" evidence="8">
    <location>
        <begin position="481"/>
        <end position="734"/>
    </location>
</feature>
<dbReference type="InterPro" id="IPR003594">
    <property type="entry name" value="HATPase_dom"/>
</dbReference>
<dbReference type="CDD" id="cd00082">
    <property type="entry name" value="HisKA"/>
    <property type="match status" value="1"/>
</dbReference>
<dbReference type="GO" id="GO:0000155">
    <property type="term" value="F:phosphorelay sensor kinase activity"/>
    <property type="evidence" value="ECO:0007669"/>
    <property type="project" value="InterPro"/>
</dbReference>
<dbReference type="InterPro" id="IPR004358">
    <property type="entry name" value="Sig_transdc_His_kin-like_C"/>
</dbReference>
<keyword evidence="4" id="KW-0597">Phosphoprotein</keyword>
<keyword evidence="6 10" id="KW-0418">Kinase</keyword>
<protein>
    <recommendedName>
        <fullName evidence="3">histidine kinase</fullName>
        <ecNumber evidence="3">2.7.13.3</ecNumber>
    </recommendedName>
</protein>
<dbReference type="EC" id="2.7.13.3" evidence="3"/>
<proteinExistence type="predicted"/>
<dbReference type="InterPro" id="IPR005467">
    <property type="entry name" value="His_kinase_dom"/>
</dbReference>
<dbReference type="Pfam" id="PF00512">
    <property type="entry name" value="HisKA"/>
    <property type="match status" value="1"/>
</dbReference>
<evidence type="ECO:0000256" key="6">
    <source>
        <dbReference type="ARBA" id="ARBA00022777"/>
    </source>
</evidence>